<gene>
    <name evidence="8" type="ORF">C6I21_14865</name>
</gene>
<evidence type="ECO:0000256" key="2">
    <source>
        <dbReference type="ARBA" id="ARBA00010671"/>
    </source>
</evidence>
<evidence type="ECO:0000256" key="3">
    <source>
        <dbReference type="ARBA" id="ARBA00022793"/>
    </source>
</evidence>
<comment type="cofactor">
    <cofactor evidence="1">
        <name>pyridoxal 5'-phosphate</name>
        <dbReference type="ChEBI" id="CHEBI:597326"/>
    </cofactor>
</comment>
<protein>
    <recommendedName>
        <fullName evidence="10">Aminotransferase class I/II-fold pyridoxal phosphate-dependent enzyme</fullName>
    </recommendedName>
</protein>
<feature type="domain" description="Orn/Lys/Arg decarboxylase C-terminal" evidence="7">
    <location>
        <begin position="383"/>
        <end position="433"/>
    </location>
</feature>
<proteinExistence type="inferred from homology"/>
<evidence type="ECO:0000313" key="8">
    <source>
        <dbReference type="EMBL" id="PRO64377.1"/>
    </source>
</evidence>
<evidence type="ECO:0000256" key="4">
    <source>
        <dbReference type="ARBA" id="ARBA00022898"/>
    </source>
</evidence>
<evidence type="ECO:0000256" key="1">
    <source>
        <dbReference type="ARBA" id="ARBA00001933"/>
    </source>
</evidence>
<dbReference type="SUPFAM" id="SSF53383">
    <property type="entry name" value="PLP-dependent transferases"/>
    <property type="match status" value="1"/>
</dbReference>
<feature type="domain" description="Orn/Lys/Arg decarboxylases family 1 pyridoxal-P attachment site" evidence="6">
    <location>
        <begin position="6"/>
        <end position="291"/>
    </location>
</feature>
<dbReference type="Pfam" id="PF03711">
    <property type="entry name" value="OKR_DC_1_C"/>
    <property type="match status" value="1"/>
</dbReference>
<dbReference type="SUPFAM" id="SSF55904">
    <property type="entry name" value="Ornithine decarboxylase C-terminal domain"/>
    <property type="match status" value="1"/>
</dbReference>
<evidence type="ECO:0000259" key="6">
    <source>
        <dbReference type="Pfam" id="PF01276"/>
    </source>
</evidence>
<dbReference type="AlphaFoldDB" id="A0A2P6MDM5"/>
<dbReference type="Pfam" id="PF01276">
    <property type="entry name" value="OKR_DC_1"/>
    <property type="match status" value="1"/>
</dbReference>
<dbReference type="InterPro" id="IPR000310">
    <property type="entry name" value="Orn/Lys/Arg_deCO2ase_major_dom"/>
</dbReference>
<dbReference type="PANTHER" id="PTHR43277">
    <property type="entry name" value="ARGININE DECARBOXYLASE"/>
    <property type="match status" value="1"/>
</dbReference>
<evidence type="ECO:0008006" key="10">
    <source>
        <dbReference type="Google" id="ProtNLM"/>
    </source>
</evidence>
<evidence type="ECO:0000313" key="9">
    <source>
        <dbReference type="Proteomes" id="UP000243650"/>
    </source>
</evidence>
<dbReference type="Gene3D" id="3.40.640.10">
    <property type="entry name" value="Type I PLP-dependent aspartate aminotransferase-like (Major domain)"/>
    <property type="match status" value="1"/>
</dbReference>
<dbReference type="RefSeq" id="WP_105960269.1">
    <property type="nucleotide sequence ID" value="NZ_PVNS01000017.1"/>
</dbReference>
<dbReference type="InterPro" id="IPR008286">
    <property type="entry name" value="Prn/Lys/Arg_de-COase_C"/>
</dbReference>
<comment type="caution">
    <text evidence="8">The sequence shown here is derived from an EMBL/GenBank/DDBJ whole genome shotgun (WGS) entry which is preliminary data.</text>
</comment>
<dbReference type="GO" id="GO:0016831">
    <property type="term" value="F:carboxy-lyase activity"/>
    <property type="evidence" value="ECO:0007669"/>
    <property type="project" value="UniProtKB-KW"/>
</dbReference>
<dbReference type="Proteomes" id="UP000243650">
    <property type="component" value="Unassembled WGS sequence"/>
</dbReference>
<keyword evidence="4" id="KW-0663">Pyridoxal phosphate</keyword>
<keyword evidence="3" id="KW-0210">Decarboxylase</keyword>
<dbReference type="EMBL" id="PVNS01000017">
    <property type="protein sequence ID" value="PRO64377.1"/>
    <property type="molecule type" value="Genomic_DNA"/>
</dbReference>
<name>A0A2P6MDM5_ALKUR</name>
<evidence type="ECO:0000256" key="5">
    <source>
        <dbReference type="ARBA" id="ARBA00023239"/>
    </source>
</evidence>
<dbReference type="InterPro" id="IPR036633">
    <property type="entry name" value="Prn/Lys/Arg_de-COase_C_sf"/>
</dbReference>
<keyword evidence="5" id="KW-0456">Lyase</keyword>
<dbReference type="InterPro" id="IPR052357">
    <property type="entry name" value="Orn_Lys_Arg_decarboxylase-I"/>
</dbReference>
<dbReference type="OrthoDB" id="9815233at2"/>
<accession>A0A2P6MDM5</accession>
<dbReference type="PANTHER" id="PTHR43277:SF3">
    <property type="entry name" value="DECARBOXYLASE, PUTATIVE-RELATED"/>
    <property type="match status" value="1"/>
</dbReference>
<comment type="similarity">
    <text evidence="2">Belongs to the Orn/Lys/Arg decarboxylase class-I family.</text>
</comment>
<dbReference type="InterPro" id="IPR015424">
    <property type="entry name" value="PyrdxlP-dep_Trfase"/>
</dbReference>
<evidence type="ECO:0000259" key="7">
    <source>
        <dbReference type="Pfam" id="PF03711"/>
    </source>
</evidence>
<organism evidence="8 9">
    <name type="scientific">Alkalicoccus urumqiensis</name>
    <name type="common">Bacillus urumqiensis</name>
    <dbReference type="NCBI Taxonomy" id="1548213"/>
    <lineage>
        <taxon>Bacteria</taxon>
        <taxon>Bacillati</taxon>
        <taxon>Bacillota</taxon>
        <taxon>Bacilli</taxon>
        <taxon>Bacillales</taxon>
        <taxon>Bacillaceae</taxon>
        <taxon>Alkalicoccus</taxon>
    </lineage>
</organism>
<keyword evidence="9" id="KW-1185">Reference proteome</keyword>
<dbReference type="Gene3D" id="3.90.105.10">
    <property type="entry name" value="Molybdopterin biosynthesis moea protein, domain 2"/>
    <property type="match status" value="1"/>
</dbReference>
<sequence length="458" mass="49600">MDHTYTPLINALEQKQQARSFHVPGHKNGRVPPPWERLQSILPADQTEIDGLDDLHDADGVIKEAQDMTASLFGAAKSWFLTGGSTSGILAAVIAAVRPGERLLLQRSAHQSAHAAVTLAGAEPVYMNPSTETISGLPLGISPALLEKTLRAYPDTAAVLLTSPTYEGYAQPLTEHVSLCRKYGVCLLVDEAHGAHLLPGAGRFPEGAVQAGADLVIQSAHKTLPVMTMGAWMHAGSSRVDTEAVQQALQMVQSSSPSYILLGSLDAGRSYLGRFTDWEALADTIEQESRHLPVMPESAGIWRRDPLKLPLLAGSAEEAQQWEKAMHDQDMYPELRLGRVLLVTLPLHTEAATELLRELKTVIPHRAAGTSFQETAGTGWTVPALTTRQQRTYPVEAVPFEEAAGHTAARSLIPYPPGIPLVLQGERIMEAHLEALRRLGGQGVRVKGNGPELRVYKE</sequence>
<reference evidence="8 9" key="1">
    <citation type="submission" date="2018-03" db="EMBL/GenBank/DDBJ databases">
        <title>Bacillus urumqiensis sp. nov., a moderately haloalkaliphilic bacterium isolated from a salt lake.</title>
        <authorList>
            <person name="Zhao B."/>
            <person name="Liao Z."/>
        </authorList>
    </citation>
    <scope>NUCLEOTIDE SEQUENCE [LARGE SCALE GENOMIC DNA]</scope>
    <source>
        <strain evidence="8 9">BZ-SZ-XJ18</strain>
    </source>
</reference>
<dbReference type="InterPro" id="IPR015421">
    <property type="entry name" value="PyrdxlP-dep_Trfase_major"/>
</dbReference>